<dbReference type="GO" id="GO:0005634">
    <property type="term" value="C:nucleus"/>
    <property type="evidence" value="ECO:0007669"/>
    <property type="project" value="TreeGrafter"/>
</dbReference>
<evidence type="ECO:0000256" key="6">
    <source>
        <dbReference type="ARBA" id="ARBA00022786"/>
    </source>
</evidence>
<dbReference type="EC" id="2.3.2.27" evidence="2"/>
<keyword evidence="12" id="KW-1185">Reference proteome</keyword>
<proteinExistence type="predicted"/>
<evidence type="ECO:0000313" key="12">
    <source>
        <dbReference type="Proteomes" id="UP001371456"/>
    </source>
</evidence>
<evidence type="ECO:0000256" key="1">
    <source>
        <dbReference type="ARBA" id="ARBA00000900"/>
    </source>
</evidence>
<comment type="catalytic activity">
    <reaction evidence="1">
        <text>S-ubiquitinyl-[E2 ubiquitin-conjugating enzyme]-L-cysteine + [acceptor protein]-L-lysine = [E2 ubiquitin-conjugating enzyme]-L-cysteine + N(6)-ubiquitinyl-[acceptor protein]-L-lysine.</text>
        <dbReference type="EC" id="2.3.2.27"/>
    </reaction>
</comment>
<dbReference type="SMART" id="SM00184">
    <property type="entry name" value="RING"/>
    <property type="match status" value="1"/>
</dbReference>
<evidence type="ECO:0000256" key="7">
    <source>
        <dbReference type="ARBA" id="ARBA00022833"/>
    </source>
</evidence>
<keyword evidence="3" id="KW-0808">Transferase</keyword>
<evidence type="ECO:0000256" key="5">
    <source>
        <dbReference type="ARBA" id="ARBA00022771"/>
    </source>
</evidence>
<evidence type="ECO:0000256" key="3">
    <source>
        <dbReference type="ARBA" id="ARBA00022679"/>
    </source>
</evidence>
<comment type="caution">
    <text evidence="11">The sequence shown here is derived from an EMBL/GenBank/DDBJ whole genome shotgun (WGS) entry which is preliminary data.</text>
</comment>
<dbReference type="Gene3D" id="3.30.40.10">
    <property type="entry name" value="Zinc/RING finger domain, C3HC4 (zinc finger)"/>
    <property type="match status" value="1"/>
</dbReference>
<keyword evidence="5 8" id="KW-0863">Zinc-finger</keyword>
<organism evidence="11 12">
    <name type="scientific">Solanum bulbocastanum</name>
    <name type="common">Wild potato</name>
    <dbReference type="NCBI Taxonomy" id="147425"/>
    <lineage>
        <taxon>Eukaryota</taxon>
        <taxon>Viridiplantae</taxon>
        <taxon>Streptophyta</taxon>
        <taxon>Embryophyta</taxon>
        <taxon>Tracheophyta</taxon>
        <taxon>Spermatophyta</taxon>
        <taxon>Magnoliopsida</taxon>
        <taxon>eudicotyledons</taxon>
        <taxon>Gunneridae</taxon>
        <taxon>Pentapetalae</taxon>
        <taxon>asterids</taxon>
        <taxon>lamiids</taxon>
        <taxon>Solanales</taxon>
        <taxon>Solanaceae</taxon>
        <taxon>Solanoideae</taxon>
        <taxon>Solaneae</taxon>
        <taxon>Solanum</taxon>
    </lineage>
</organism>
<reference evidence="11 12" key="1">
    <citation type="submission" date="2024-02" db="EMBL/GenBank/DDBJ databases">
        <title>de novo genome assembly of Solanum bulbocastanum strain 11H21.</title>
        <authorList>
            <person name="Hosaka A.J."/>
        </authorList>
    </citation>
    <scope>NUCLEOTIDE SEQUENCE [LARGE SCALE GENOMIC DNA]</scope>
    <source>
        <tissue evidence="11">Young leaves</tissue>
    </source>
</reference>
<feature type="compositionally biased region" description="Basic residues" evidence="9">
    <location>
        <begin position="1"/>
        <end position="17"/>
    </location>
</feature>
<dbReference type="Pfam" id="PF13639">
    <property type="entry name" value="zf-RING_2"/>
    <property type="match status" value="1"/>
</dbReference>
<dbReference type="Proteomes" id="UP001371456">
    <property type="component" value="Unassembled WGS sequence"/>
</dbReference>
<dbReference type="PROSITE" id="PS50089">
    <property type="entry name" value="ZF_RING_2"/>
    <property type="match status" value="1"/>
</dbReference>
<evidence type="ECO:0000256" key="9">
    <source>
        <dbReference type="SAM" id="MobiDB-lite"/>
    </source>
</evidence>
<dbReference type="InterPro" id="IPR013083">
    <property type="entry name" value="Znf_RING/FYVE/PHD"/>
</dbReference>
<dbReference type="AlphaFoldDB" id="A0AAN8T2U5"/>
<gene>
    <name evidence="11" type="ORF">RDI58_025327</name>
</gene>
<dbReference type="PANTHER" id="PTHR22937">
    <property type="entry name" value="E3 UBIQUITIN-PROTEIN LIGASE RNF165"/>
    <property type="match status" value="1"/>
</dbReference>
<dbReference type="InterPro" id="IPR045191">
    <property type="entry name" value="MBR1/2-like"/>
</dbReference>
<dbReference type="InterPro" id="IPR001841">
    <property type="entry name" value="Znf_RING"/>
</dbReference>
<name>A0AAN8T2U5_SOLBU</name>
<dbReference type="SUPFAM" id="SSF57850">
    <property type="entry name" value="RING/U-box"/>
    <property type="match status" value="1"/>
</dbReference>
<dbReference type="GO" id="GO:0008270">
    <property type="term" value="F:zinc ion binding"/>
    <property type="evidence" value="ECO:0007669"/>
    <property type="project" value="UniProtKB-KW"/>
</dbReference>
<keyword evidence="4" id="KW-0479">Metal-binding</keyword>
<evidence type="ECO:0000256" key="4">
    <source>
        <dbReference type="ARBA" id="ARBA00022723"/>
    </source>
</evidence>
<feature type="compositionally biased region" description="Low complexity" evidence="9">
    <location>
        <begin position="45"/>
        <end position="60"/>
    </location>
</feature>
<evidence type="ECO:0000256" key="2">
    <source>
        <dbReference type="ARBA" id="ARBA00012483"/>
    </source>
</evidence>
<accession>A0AAN8T2U5</accession>
<keyword evidence="7" id="KW-0862">Zinc</keyword>
<evidence type="ECO:0000313" key="11">
    <source>
        <dbReference type="EMBL" id="KAK6778609.1"/>
    </source>
</evidence>
<feature type="domain" description="RING-type" evidence="10">
    <location>
        <begin position="203"/>
        <end position="244"/>
    </location>
</feature>
<evidence type="ECO:0000256" key="8">
    <source>
        <dbReference type="PROSITE-ProRule" id="PRU00175"/>
    </source>
</evidence>
<keyword evidence="6" id="KW-0833">Ubl conjugation pathway</keyword>
<sequence length="259" mass="31007">MSAYRQTHRSFRNHTHIHSSLNYRNHQQRHQRGYSQRNQQRHQQRGYNQRNQQRGYNQRNAPRRPDYQPSRRHDHNVHNNPHANYWSSAESEYSPVSPSISPYSRFPYYEQIDDVYVAALPVEFNRISGETFHYLNYWTRHMIDLERNLRIASRALYDRDPEEEEDDDGNVLKYLKIRTHHVVAKDEIDIELVEVAEVESDICSICLSVYEHEENIGALQCGHEYHTNCIKQWLLRKNDCPMCRASILPSQEQRRASLM</sequence>
<dbReference type="PANTHER" id="PTHR22937:SF175">
    <property type="entry name" value="RING-TYPE E3 UBIQUITIN TRANSFERASE"/>
    <property type="match status" value="1"/>
</dbReference>
<evidence type="ECO:0000259" key="10">
    <source>
        <dbReference type="PROSITE" id="PS50089"/>
    </source>
</evidence>
<protein>
    <recommendedName>
        <fullName evidence="2">RING-type E3 ubiquitin transferase</fullName>
        <ecNumber evidence="2">2.3.2.27</ecNumber>
    </recommendedName>
</protein>
<feature type="region of interest" description="Disordered" evidence="9">
    <location>
        <begin position="1"/>
        <end position="84"/>
    </location>
</feature>
<dbReference type="EMBL" id="JBANQN010000010">
    <property type="protein sequence ID" value="KAK6778609.1"/>
    <property type="molecule type" value="Genomic_DNA"/>
</dbReference>
<dbReference type="GO" id="GO:0061630">
    <property type="term" value="F:ubiquitin protein ligase activity"/>
    <property type="evidence" value="ECO:0007669"/>
    <property type="project" value="UniProtKB-EC"/>
</dbReference>